<evidence type="ECO:0000313" key="5">
    <source>
        <dbReference type="EMBL" id="THH05011.1"/>
    </source>
</evidence>
<dbReference type="AlphaFoldDB" id="A0A4S4L2J5"/>
<evidence type="ECO:0000256" key="1">
    <source>
        <dbReference type="SAM" id="Phobius"/>
    </source>
</evidence>
<organism evidence="5 6">
    <name type="scientific">Phellinidium pouzarii</name>
    <dbReference type="NCBI Taxonomy" id="167371"/>
    <lineage>
        <taxon>Eukaryota</taxon>
        <taxon>Fungi</taxon>
        <taxon>Dikarya</taxon>
        <taxon>Basidiomycota</taxon>
        <taxon>Agaricomycotina</taxon>
        <taxon>Agaricomycetes</taxon>
        <taxon>Hymenochaetales</taxon>
        <taxon>Hymenochaetaceae</taxon>
        <taxon>Phellinidium</taxon>
    </lineage>
</organism>
<feature type="transmembrane region" description="Helical" evidence="1">
    <location>
        <begin position="611"/>
        <end position="632"/>
    </location>
</feature>
<evidence type="ECO:0000256" key="2">
    <source>
        <dbReference type="SAM" id="SignalP"/>
    </source>
</evidence>
<comment type="caution">
    <text evidence="5">The sequence shown here is derived from an EMBL/GenBank/DDBJ whole genome shotgun (WGS) entry which is preliminary data.</text>
</comment>
<dbReference type="Proteomes" id="UP000308199">
    <property type="component" value="Unassembled WGS sequence"/>
</dbReference>
<gene>
    <name evidence="5" type="ORF">EW145_g5110</name>
</gene>
<feature type="transmembrane region" description="Helical" evidence="1">
    <location>
        <begin position="512"/>
        <end position="533"/>
    </location>
</feature>
<feature type="transmembrane region" description="Helical" evidence="1">
    <location>
        <begin position="451"/>
        <end position="471"/>
    </location>
</feature>
<keyword evidence="6" id="KW-1185">Reference proteome</keyword>
<feature type="transmembrane region" description="Helical" evidence="1">
    <location>
        <begin position="92"/>
        <end position="113"/>
    </location>
</feature>
<keyword evidence="1" id="KW-0812">Transmembrane</keyword>
<feature type="chain" id="PRO_5020257512" description="Cytoplasmic protein" evidence="2">
    <location>
        <begin position="30"/>
        <end position="653"/>
    </location>
</feature>
<feature type="signal peptide" evidence="2">
    <location>
        <begin position="1"/>
        <end position="29"/>
    </location>
</feature>
<keyword evidence="1" id="KW-1133">Transmembrane helix</keyword>
<feature type="transmembrane region" description="Helical" evidence="1">
    <location>
        <begin position="377"/>
        <end position="397"/>
    </location>
</feature>
<dbReference type="EMBL" id="SGPK01000293">
    <property type="protein sequence ID" value="THH05011.1"/>
    <property type="molecule type" value="Genomic_DNA"/>
</dbReference>
<keyword evidence="2" id="KW-0732">Signal</keyword>
<name>A0A4S4L2J5_9AGAM</name>
<dbReference type="Pfam" id="PF10355">
    <property type="entry name" value="Ytp1"/>
    <property type="match status" value="1"/>
</dbReference>
<feature type="transmembrane region" description="Helical" evidence="1">
    <location>
        <begin position="539"/>
        <end position="561"/>
    </location>
</feature>
<evidence type="ECO:0000259" key="4">
    <source>
        <dbReference type="Pfam" id="PF10355"/>
    </source>
</evidence>
<sequence>MRAHLSSLTVLASAAALFALFSPQHVVQAAAPPGAGALIAARDEHAHGHVQGAPLLELNETMILEWHKPTPPSYGTHDFEDPDVDHKYPSLMGLHAFFMTIAFFGALPVGIALRSVNHGLHGVSVALFYVFIVLGLASSALYRKLTPNMYQGAKHGMQGYFVILFAAVITAIDAFALLNRAFHYISAVRHEEIIFSVKAFWKTVVLNKESDMMLGVSKNFAHEYAGLVEEPEELDLQELKAAGDLDHVDIGIEHVDASLQSPVSDENTTERWAKDVRTMHQQYRGRRSAWRRSLASDGTLFSAHPSRRESQQSDETLHILPAHVQEAKLPLVRRVGRGAFAAAERVLVFLGYMQVLTGIVTYTGVCRDSYVNGCLAHLIKGGIFWCYGLVTFARFLGSFSELGWAWNRVPGLDRAPSAEFVESLVIFLYGISNTWMERFGVPAGAPFTTKQIQHISIAVMFWFAGLVGMGIESKTIRRWLATPAVALASPSSSIATNGSAAPAAYQASFNPFPALVIGVTGLAMSAHTQVYLFQVQIHALWGQLLAGFALLRCLTYFFVWLSPPVSVLPSRPPTEALASFFLACGGLTFQLSLEELNLAAMRRGQGDVMMFLNFAVAVTCLAFCWVLGVVTLKAWLKTRQVAHVALSNVSAHA</sequence>
<dbReference type="InterPro" id="IPR018827">
    <property type="entry name" value="YTP1_C"/>
</dbReference>
<evidence type="ECO:0000259" key="3">
    <source>
        <dbReference type="Pfam" id="PF10348"/>
    </source>
</evidence>
<feature type="transmembrane region" description="Helical" evidence="1">
    <location>
        <begin position="346"/>
        <end position="365"/>
    </location>
</feature>
<dbReference type="InterPro" id="IPR018825">
    <property type="entry name" value="DUF2427"/>
</dbReference>
<evidence type="ECO:0000313" key="6">
    <source>
        <dbReference type="Proteomes" id="UP000308199"/>
    </source>
</evidence>
<proteinExistence type="predicted"/>
<accession>A0A4S4L2J5</accession>
<protein>
    <recommendedName>
        <fullName evidence="7">Cytoplasmic protein</fullName>
    </recommendedName>
</protein>
<evidence type="ECO:0008006" key="7">
    <source>
        <dbReference type="Google" id="ProtNLM"/>
    </source>
</evidence>
<dbReference type="PANTHER" id="PTHR31685:SF3">
    <property type="entry name" value="INTEGRAL MEMBRANE PROTEIN (AFU_ORTHOLOGUE AFUA_6G12730)"/>
    <property type="match status" value="1"/>
</dbReference>
<keyword evidence="1" id="KW-0472">Membrane</keyword>
<feature type="transmembrane region" description="Helical" evidence="1">
    <location>
        <begin position="160"/>
        <end position="179"/>
    </location>
</feature>
<reference evidence="5 6" key="1">
    <citation type="submission" date="2019-02" db="EMBL/GenBank/DDBJ databases">
        <title>Genome sequencing of the rare red list fungi Phellinidium pouzarii.</title>
        <authorList>
            <person name="Buettner E."/>
            <person name="Kellner H."/>
        </authorList>
    </citation>
    <scope>NUCLEOTIDE SEQUENCE [LARGE SCALE GENOMIC DNA]</scope>
    <source>
        <strain evidence="5 6">DSM 108285</strain>
    </source>
</reference>
<dbReference type="Pfam" id="PF10348">
    <property type="entry name" value="DUF2427"/>
    <property type="match status" value="1"/>
</dbReference>
<dbReference type="OrthoDB" id="4005299at2759"/>
<feature type="domain" description="DUF2427" evidence="3">
    <location>
        <begin position="85"/>
        <end position="171"/>
    </location>
</feature>
<feature type="transmembrane region" description="Helical" evidence="1">
    <location>
        <begin position="120"/>
        <end position="140"/>
    </location>
</feature>
<feature type="domain" description="Protein YTP1-like C-terminal" evidence="4">
    <location>
        <begin position="351"/>
        <end position="633"/>
    </location>
</feature>
<dbReference type="PANTHER" id="PTHR31685">
    <property type="entry name" value="INTEGRAL MEMBRANE PROTEIN (AFU_ORTHOLOGUE AFUA_6G12730)-RELATED"/>
    <property type="match status" value="1"/>
</dbReference>